<dbReference type="RefSeq" id="XP_019029082.1">
    <property type="nucleotide sequence ID" value="XM_019178988.1"/>
</dbReference>
<protein>
    <submittedName>
        <fullName evidence="2">Uncharacterized protein</fullName>
    </submittedName>
</protein>
<gene>
    <name evidence="2" type="ORF">L198_06969</name>
</gene>
<name>A0A1E3IGL2_9TREE</name>
<dbReference type="Proteomes" id="UP000094819">
    <property type="component" value="Unassembled WGS sequence"/>
</dbReference>
<dbReference type="GeneID" id="30196180"/>
<sequence length="116" mass="12931">MSAENTQAQVPLPPKAGEKIPQAKVDEEEEEEDEDEDEDDDDEDFDDEEEDDEDEDEDSEDDGVDHKGVLADFYNNEQQDEDDDGDVVEGDEEAGLTPLKRKANEGNDGDAKKPKA</sequence>
<dbReference type="EMBL" id="AWGH01000027">
    <property type="protein sequence ID" value="ODN87739.1"/>
    <property type="molecule type" value="Genomic_DNA"/>
</dbReference>
<evidence type="ECO:0000256" key="1">
    <source>
        <dbReference type="SAM" id="MobiDB-lite"/>
    </source>
</evidence>
<comment type="caution">
    <text evidence="2">The sequence shown here is derived from an EMBL/GenBank/DDBJ whole genome shotgun (WGS) entry which is preliminary data.</text>
</comment>
<feature type="compositionally biased region" description="Acidic residues" evidence="1">
    <location>
        <begin position="26"/>
        <end position="63"/>
    </location>
</feature>
<reference evidence="2 3" key="1">
    <citation type="submission" date="2016-06" db="EMBL/GenBank/DDBJ databases">
        <title>Evolution of pathogenesis and genome organization in the Tremellales.</title>
        <authorList>
            <person name="Cuomo C."/>
            <person name="Litvintseva A."/>
            <person name="Heitman J."/>
            <person name="Chen Y."/>
            <person name="Sun S."/>
            <person name="Springer D."/>
            <person name="Dromer F."/>
            <person name="Young S."/>
            <person name="Zeng Q."/>
            <person name="Chapman S."/>
            <person name="Gujja S."/>
            <person name="Saif S."/>
            <person name="Birren B."/>
        </authorList>
    </citation>
    <scope>NUCLEOTIDE SEQUENCE [LARGE SCALE GENOMIC DNA]</scope>
    <source>
        <strain evidence="2 3">CBS 7118</strain>
    </source>
</reference>
<evidence type="ECO:0000313" key="2">
    <source>
        <dbReference type="EMBL" id="ODN87739.1"/>
    </source>
</evidence>
<keyword evidence="3" id="KW-1185">Reference proteome</keyword>
<feature type="region of interest" description="Disordered" evidence="1">
    <location>
        <begin position="1"/>
        <end position="116"/>
    </location>
</feature>
<proteinExistence type="predicted"/>
<dbReference type="AlphaFoldDB" id="A0A1E3IGL2"/>
<accession>A0A1E3IGL2</accession>
<feature type="compositionally biased region" description="Basic and acidic residues" evidence="1">
    <location>
        <begin position="102"/>
        <end position="116"/>
    </location>
</feature>
<feature type="compositionally biased region" description="Acidic residues" evidence="1">
    <location>
        <begin position="78"/>
        <end position="94"/>
    </location>
</feature>
<organism evidence="2 3">
    <name type="scientific">Cryptococcus wingfieldii CBS 7118</name>
    <dbReference type="NCBI Taxonomy" id="1295528"/>
    <lineage>
        <taxon>Eukaryota</taxon>
        <taxon>Fungi</taxon>
        <taxon>Dikarya</taxon>
        <taxon>Basidiomycota</taxon>
        <taxon>Agaricomycotina</taxon>
        <taxon>Tremellomycetes</taxon>
        <taxon>Tremellales</taxon>
        <taxon>Cryptococcaceae</taxon>
        <taxon>Cryptococcus</taxon>
    </lineage>
</organism>
<evidence type="ECO:0000313" key="3">
    <source>
        <dbReference type="Proteomes" id="UP000094819"/>
    </source>
</evidence>